<feature type="transmembrane region" description="Helical" evidence="2">
    <location>
        <begin position="118"/>
        <end position="141"/>
    </location>
</feature>
<reference evidence="3 4" key="1">
    <citation type="journal article" date="2019" name="Int. J. Syst. Evol. Microbiol.">
        <title>The Global Catalogue of Microorganisms (GCM) 10K type strain sequencing project: providing services to taxonomists for standard genome sequencing and annotation.</title>
        <authorList>
            <consortium name="The Broad Institute Genomics Platform"/>
            <consortium name="The Broad Institute Genome Sequencing Center for Infectious Disease"/>
            <person name="Wu L."/>
            <person name="Ma J."/>
        </authorList>
    </citation>
    <scope>NUCLEOTIDE SEQUENCE [LARGE SCALE GENOMIC DNA]</scope>
    <source>
        <strain evidence="3 4">JCM 14326</strain>
    </source>
</reference>
<feature type="compositionally biased region" description="Low complexity" evidence="1">
    <location>
        <begin position="1"/>
        <end position="16"/>
    </location>
</feature>
<keyword evidence="2" id="KW-0812">Transmembrane</keyword>
<keyword evidence="4" id="KW-1185">Reference proteome</keyword>
<keyword evidence="2" id="KW-1133">Transmembrane helix</keyword>
<comment type="caution">
    <text evidence="3">The sequence shown here is derived from an EMBL/GenBank/DDBJ whole genome shotgun (WGS) entry which is preliminary data.</text>
</comment>
<dbReference type="Proteomes" id="UP001501094">
    <property type="component" value="Unassembled WGS sequence"/>
</dbReference>
<feature type="region of interest" description="Disordered" evidence="1">
    <location>
        <begin position="1"/>
        <end position="20"/>
    </location>
</feature>
<dbReference type="EMBL" id="BAAANL010000001">
    <property type="protein sequence ID" value="GAA1851570.1"/>
    <property type="molecule type" value="Genomic_DNA"/>
</dbReference>
<accession>A0ABN2N890</accession>
<proteinExistence type="predicted"/>
<feature type="transmembrane region" description="Helical" evidence="2">
    <location>
        <begin position="36"/>
        <end position="63"/>
    </location>
</feature>
<feature type="transmembrane region" description="Helical" evidence="2">
    <location>
        <begin position="182"/>
        <end position="209"/>
    </location>
</feature>
<evidence type="ECO:0000256" key="1">
    <source>
        <dbReference type="SAM" id="MobiDB-lite"/>
    </source>
</evidence>
<feature type="transmembrane region" description="Helical" evidence="2">
    <location>
        <begin position="147"/>
        <end position="170"/>
    </location>
</feature>
<feature type="transmembrane region" description="Helical" evidence="2">
    <location>
        <begin position="215"/>
        <end position="237"/>
    </location>
</feature>
<sequence>MTNLPGTTAAGASATAGGAGSGLRQAMRLRPETYELVFGTVYTGLAANLLLVVSCLPALFLVLATDLTATWPALVVAAPLCGPALAAVFALFGEFSAEGSVRPVRAFARAWRRHLRRGLLLGALGTAVTAVLTVDIAYFWGRTAGAVAIPVLAVLLAGTVVTAVLALAALPQRADASLRQILAAALFLGARRWYAGAAIVVVLVLLVSLTAARPAIALGFAASPLLYAVWGAARFALRPPS</sequence>
<evidence type="ECO:0000256" key="2">
    <source>
        <dbReference type="SAM" id="Phobius"/>
    </source>
</evidence>
<keyword evidence="2" id="KW-0472">Membrane</keyword>
<evidence type="ECO:0008006" key="5">
    <source>
        <dbReference type="Google" id="ProtNLM"/>
    </source>
</evidence>
<evidence type="ECO:0000313" key="4">
    <source>
        <dbReference type="Proteomes" id="UP001501094"/>
    </source>
</evidence>
<name>A0ABN2N890_9MICO</name>
<evidence type="ECO:0000313" key="3">
    <source>
        <dbReference type="EMBL" id="GAA1851570.1"/>
    </source>
</evidence>
<feature type="transmembrane region" description="Helical" evidence="2">
    <location>
        <begin position="69"/>
        <end position="97"/>
    </location>
</feature>
<gene>
    <name evidence="3" type="ORF">GCM10009751_05110</name>
</gene>
<dbReference type="RefSeq" id="WP_344099191.1">
    <property type="nucleotide sequence ID" value="NZ_BAAANL010000001.1"/>
</dbReference>
<organism evidence="3 4">
    <name type="scientific">Myceligenerans crystallogenes</name>
    <dbReference type="NCBI Taxonomy" id="316335"/>
    <lineage>
        <taxon>Bacteria</taxon>
        <taxon>Bacillati</taxon>
        <taxon>Actinomycetota</taxon>
        <taxon>Actinomycetes</taxon>
        <taxon>Micrococcales</taxon>
        <taxon>Promicromonosporaceae</taxon>
        <taxon>Myceligenerans</taxon>
    </lineage>
</organism>
<protein>
    <recommendedName>
        <fullName evidence="5">Ferredoxin-NADPH reductase</fullName>
    </recommendedName>
</protein>